<protein>
    <submittedName>
        <fullName evidence="12">Cytochrome P450</fullName>
    </submittedName>
</protein>
<dbReference type="PRINTS" id="PR00385">
    <property type="entry name" value="P450"/>
</dbReference>
<keyword evidence="4 9" id="KW-0479">Metal-binding</keyword>
<dbReference type="GO" id="GO:0020037">
    <property type="term" value="F:heme binding"/>
    <property type="evidence" value="ECO:0007669"/>
    <property type="project" value="InterPro"/>
</dbReference>
<evidence type="ECO:0000256" key="7">
    <source>
        <dbReference type="ARBA" id="ARBA00023033"/>
    </source>
</evidence>
<comment type="cofactor">
    <cofactor evidence="1 9">
        <name>heme</name>
        <dbReference type="ChEBI" id="CHEBI:30413"/>
    </cofactor>
</comment>
<dbReference type="AlphaFoldDB" id="A0A0M3HW90"/>
<comment type="function">
    <text evidence="8">Cytochromes P450 are a group of heme-thiolate monooxygenases. They oxidize a variety of structurally unrelated compounds, including steroids, fatty acids, and xenobiotics.</text>
</comment>
<dbReference type="PANTHER" id="PTHR24302">
    <property type="entry name" value="CYTOCHROME P450 FAMILY 3"/>
    <property type="match status" value="1"/>
</dbReference>
<keyword evidence="7 10" id="KW-0503">Monooxygenase</keyword>
<dbReference type="SUPFAM" id="SSF48264">
    <property type="entry name" value="Cytochrome P450"/>
    <property type="match status" value="1"/>
</dbReference>
<evidence type="ECO:0000256" key="2">
    <source>
        <dbReference type="ARBA" id="ARBA00010617"/>
    </source>
</evidence>
<dbReference type="InterPro" id="IPR017972">
    <property type="entry name" value="Cyt_P450_CS"/>
</dbReference>
<dbReference type="InterPro" id="IPR001128">
    <property type="entry name" value="Cyt_P450"/>
</dbReference>
<dbReference type="GO" id="GO:0016705">
    <property type="term" value="F:oxidoreductase activity, acting on paired donors, with incorporation or reduction of molecular oxygen"/>
    <property type="evidence" value="ECO:0007669"/>
    <property type="project" value="InterPro"/>
</dbReference>
<dbReference type="Pfam" id="PF00067">
    <property type="entry name" value="p450"/>
    <property type="match status" value="1"/>
</dbReference>
<keyword evidence="11" id="KW-1185">Reference proteome</keyword>
<organism evidence="11 12">
    <name type="scientific">Ascaris lumbricoides</name>
    <name type="common">Giant roundworm</name>
    <dbReference type="NCBI Taxonomy" id="6252"/>
    <lineage>
        <taxon>Eukaryota</taxon>
        <taxon>Metazoa</taxon>
        <taxon>Ecdysozoa</taxon>
        <taxon>Nematoda</taxon>
        <taxon>Chromadorea</taxon>
        <taxon>Rhabditida</taxon>
        <taxon>Spirurina</taxon>
        <taxon>Ascaridomorpha</taxon>
        <taxon>Ascaridoidea</taxon>
        <taxon>Ascarididae</taxon>
        <taxon>Ascaris</taxon>
    </lineage>
</organism>
<evidence type="ECO:0000256" key="3">
    <source>
        <dbReference type="ARBA" id="ARBA00022617"/>
    </source>
</evidence>
<dbReference type="InterPro" id="IPR036396">
    <property type="entry name" value="Cyt_P450_sf"/>
</dbReference>
<sequence>MGNPFSASFMGFPELNVCDMDMLRQIFIEDFAAFPNRVISDFFIGNQTIRKNMVNVMTDQHWKDLRRTITPAFTPRRLEKMLPIMERCIRTAERIIDDCISRSNGLLDTKKFFSNLTMDIIAQCAFGVELSIQEHQDSLIPYHANKIFNLSFVGFRIMFLVLFPNIARLAERIFKFQLIGNSCDAFFEDILRKIVEERRKCPREKDPDFLQLLMDSKEDTEVIDRDEELMHDALASGKKIALTDMELIAQGYLFLVTGYETTANTLQFISYCLASNPQVQEIAHAQVMDTVGHKKSIGYADLMKMPYLEQVMNETLRMYPPVPRNDRKCESDITVGGIKIEKGTFVYLPTYAIHYNEHFYPNPEKFDPERFSRSEKANRDPVAFAPFGIGPRNCIGLRLAQMEIRLILAHLLRSFKFSVPEEFQGKLLELDTRGMTRPKTPVFVTVSRRNH</sequence>
<name>A0A0M3HW90_ASCLU</name>
<dbReference type="WBParaSite" id="ALUE_0000737001-mRNA-1">
    <property type="protein sequence ID" value="ALUE_0000737001-mRNA-1"/>
    <property type="gene ID" value="ALUE_0000737001"/>
</dbReference>
<evidence type="ECO:0000313" key="11">
    <source>
        <dbReference type="Proteomes" id="UP000036681"/>
    </source>
</evidence>
<dbReference type="FunFam" id="1.10.630.10:FF:000182">
    <property type="entry name" value="Cytochrome P450 3A4"/>
    <property type="match status" value="1"/>
</dbReference>
<dbReference type="Proteomes" id="UP000036681">
    <property type="component" value="Unplaced"/>
</dbReference>
<reference evidence="12" key="1">
    <citation type="submission" date="2017-02" db="UniProtKB">
        <authorList>
            <consortium name="WormBaseParasite"/>
        </authorList>
    </citation>
    <scope>IDENTIFICATION</scope>
</reference>
<dbReference type="CDD" id="cd11055">
    <property type="entry name" value="CYP3A-like"/>
    <property type="match status" value="1"/>
</dbReference>
<dbReference type="PRINTS" id="PR00463">
    <property type="entry name" value="EP450I"/>
</dbReference>
<accession>A0A0M3HW90</accession>
<evidence type="ECO:0000256" key="10">
    <source>
        <dbReference type="RuleBase" id="RU000461"/>
    </source>
</evidence>
<evidence type="ECO:0000256" key="4">
    <source>
        <dbReference type="ARBA" id="ARBA00022723"/>
    </source>
</evidence>
<dbReference type="InterPro" id="IPR050705">
    <property type="entry name" value="Cytochrome_P450_3A"/>
</dbReference>
<evidence type="ECO:0000256" key="5">
    <source>
        <dbReference type="ARBA" id="ARBA00023002"/>
    </source>
</evidence>
<dbReference type="PANTHER" id="PTHR24302:SF15">
    <property type="entry name" value="FATTY-ACID PEROXYGENASE"/>
    <property type="match status" value="1"/>
</dbReference>
<comment type="similarity">
    <text evidence="2 10">Belongs to the cytochrome P450 family.</text>
</comment>
<keyword evidence="6 9" id="KW-0408">Iron</keyword>
<dbReference type="GO" id="GO:0008395">
    <property type="term" value="F:steroid hydroxylase activity"/>
    <property type="evidence" value="ECO:0007669"/>
    <property type="project" value="TreeGrafter"/>
</dbReference>
<proteinExistence type="inferred from homology"/>
<evidence type="ECO:0000256" key="9">
    <source>
        <dbReference type="PIRSR" id="PIRSR602401-1"/>
    </source>
</evidence>
<evidence type="ECO:0000313" key="12">
    <source>
        <dbReference type="WBParaSite" id="ALUE_0000737001-mRNA-1"/>
    </source>
</evidence>
<dbReference type="PROSITE" id="PS00086">
    <property type="entry name" value="CYTOCHROME_P450"/>
    <property type="match status" value="1"/>
</dbReference>
<dbReference type="Gene3D" id="1.10.630.10">
    <property type="entry name" value="Cytochrome P450"/>
    <property type="match status" value="1"/>
</dbReference>
<evidence type="ECO:0000256" key="8">
    <source>
        <dbReference type="ARBA" id="ARBA00043906"/>
    </source>
</evidence>
<evidence type="ECO:0000256" key="6">
    <source>
        <dbReference type="ARBA" id="ARBA00023004"/>
    </source>
</evidence>
<evidence type="ECO:0000256" key="1">
    <source>
        <dbReference type="ARBA" id="ARBA00001971"/>
    </source>
</evidence>
<dbReference type="GO" id="GO:0005506">
    <property type="term" value="F:iron ion binding"/>
    <property type="evidence" value="ECO:0007669"/>
    <property type="project" value="InterPro"/>
</dbReference>
<feature type="binding site" description="axial binding residue" evidence="9">
    <location>
        <position position="394"/>
    </location>
    <ligand>
        <name>heme</name>
        <dbReference type="ChEBI" id="CHEBI:30413"/>
    </ligand>
    <ligandPart>
        <name>Fe</name>
        <dbReference type="ChEBI" id="CHEBI:18248"/>
    </ligandPart>
</feature>
<dbReference type="InterPro" id="IPR002401">
    <property type="entry name" value="Cyt_P450_E_grp-I"/>
</dbReference>
<keyword evidence="3 9" id="KW-0349">Heme</keyword>
<keyword evidence="5 10" id="KW-0560">Oxidoreductase</keyword>